<organism evidence="2 3">
    <name type="scientific">Rossellomorea aquimaris</name>
    <dbReference type="NCBI Taxonomy" id="189382"/>
    <lineage>
        <taxon>Bacteria</taxon>
        <taxon>Bacillati</taxon>
        <taxon>Bacillota</taxon>
        <taxon>Bacilli</taxon>
        <taxon>Bacillales</taxon>
        <taxon>Bacillaceae</taxon>
        <taxon>Rossellomorea</taxon>
    </lineage>
</organism>
<dbReference type="AlphaFoldDB" id="A0A5D4TLF3"/>
<sequence length="164" mass="18657">MGEFWRSLSWDLRVLIVVAGILSVLIFFSFLDPDKNSSFASSLVFLTIGVITIVVSSKPTLQDTSTTFAATIIVSFIIVLVILPIIPNIDYWAEILSLCGLLVAVLVSLTRNLIYVYQERRYDVYGQRDIRRRMLKWANTDSFAHLTAQEANQIRAFLDKHNIE</sequence>
<feature type="transmembrane region" description="Helical" evidence="1">
    <location>
        <begin position="12"/>
        <end position="31"/>
    </location>
</feature>
<keyword evidence="1" id="KW-0472">Membrane</keyword>
<keyword evidence="1" id="KW-1133">Transmembrane helix</keyword>
<feature type="transmembrane region" description="Helical" evidence="1">
    <location>
        <begin position="92"/>
        <end position="114"/>
    </location>
</feature>
<protein>
    <submittedName>
        <fullName evidence="2">Uncharacterized protein</fullName>
    </submittedName>
</protein>
<feature type="transmembrane region" description="Helical" evidence="1">
    <location>
        <begin position="37"/>
        <end position="55"/>
    </location>
</feature>
<comment type="caution">
    <text evidence="2">The sequence shown here is derived from an EMBL/GenBank/DDBJ whole genome shotgun (WGS) entry which is preliminary data.</text>
</comment>
<evidence type="ECO:0000256" key="1">
    <source>
        <dbReference type="SAM" id="Phobius"/>
    </source>
</evidence>
<dbReference type="RefSeq" id="WP_148992460.1">
    <property type="nucleotide sequence ID" value="NZ_VTEW01000015.1"/>
</dbReference>
<proteinExistence type="predicted"/>
<reference evidence="2 3" key="1">
    <citation type="submission" date="2019-08" db="EMBL/GenBank/DDBJ databases">
        <title>Bacillus genomes from the desert of Cuatro Cienegas, Coahuila.</title>
        <authorList>
            <person name="Olmedo-Alvarez G."/>
        </authorList>
    </citation>
    <scope>NUCLEOTIDE SEQUENCE [LARGE SCALE GENOMIC DNA]</scope>
    <source>
        <strain evidence="2 3">CH451a_14T</strain>
    </source>
</reference>
<name>A0A5D4TLF3_9BACI</name>
<keyword evidence="1" id="KW-0812">Transmembrane</keyword>
<accession>A0A5D4TLF3</accession>
<evidence type="ECO:0000313" key="3">
    <source>
        <dbReference type="Proteomes" id="UP000325054"/>
    </source>
</evidence>
<dbReference type="Proteomes" id="UP000325054">
    <property type="component" value="Unassembled WGS sequence"/>
</dbReference>
<dbReference type="EMBL" id="VTEW01000015">
    <property type="protein sequence ID" value="TYS75759.1"/>
    <property type="molecule type" value="Genomic_DNA"/>
</dbReference>
<dbReference type="OrthoDB" id="2973057at2"/>
<feature type="transmembrane region" description="Helical" evidence="1">
    <location>
        <begin position="67"/>
        <end position="86"/>
    </location>
</feature>
<gene>
    <name evidence="2" type="ORF">FZC80_16280</name>
</gene>
<evidence type="ECO:0000313" key="2">
    <source>
        <dbReference type="EMBL" id="TYS75759.1"/>
    </source>
</evidence>